<evidence type="ECO:0000313" key="1">
    <source>
        <dbReference type="EMBL" id="CDY71020.1"/>
    </source>
</evidence>
<dbReference type="EMBL" id="LK044156">
    <property type="protein sequence ID" value="CDY71020.1"/>
    <property type="molecule type" value="Genomic_DNA"/>
</dbReference>
<sequence>MLTHLAFKFRNLKRRSLLLISLPKLKYQISSISWKMLEMLSVFDLL</sequence>
<reference evidence="1" key="2">
    <citation type="submission" date="2014-06" db="EMBL/GenBank/DDBJ databases">
        <authorList>
            <person name="Genoscope - CEA"/>
        </authorList>
    </citation>
    <scope>NUCLEOTIDE SEQUENCE</scope>
</reference>
<dbReference type="AlphaFoldDB" id="A0A078JX68"/>
<dbReference type="PaxDb" id="3708-A0A078JX68"/>
<dbReference type="Gramene" id="CDY71020">
    <property type="protein sequence ID" value="CDY71020"/>
    <property type="gene ID" value="GSBRNA2T00010577001"/>
</dbReference>
<proteinExistence type="predicted"/>
<name>A0A078JX68_BRANA</name>
<reference evidence="1" key="1">
    <citation type="journal article" date="2014" name="Science">
        <title>Plant genetics. Early allopolyploid evolution in the post-Neolithic Brassica napus oilseed genome.</title>
        <authorList>
            <person name="Chalhoub B."/>
            <person name="Denoeud F."/>
            <person name="Liu S."/>
            <person name="Parkin I.A."/>
            <person name="Tang H."/>
            <person name="Wang X."/>
            <person name="Chiquet J."/>
            <person name="Belcram H."/>
            <person name="Tong C."/>
            <person name="Samans B."/>
            <person name="Correa M."/>
            <person name="Da Silva C."/>
            <person name="Just J."/>
            <person name="Falentin C."/>
            <person name="Koh C.S."/>
            <person name="Le Clainche I."/>
            <person name="Bernard M."/>
            <person name="Bento P."/>
            <person name="Noel B."/>
            <person name="Labadie K."/>
            <person name="Alberti A."/>
            <person name="Charles M."/>
            <person name="Arnaud D."/>
            <person name="Guo H."/>
            <person name="Daviaud C."/>
            <person name="Alamery S."/>
            <person name="Jabbari K."/>
            <person name="Zhao M."/>
            <person name="Edger P.P."/>
            <person name="Chelaifa H."/>
            <person name="Tack D."/>
            <person name="Lassalle G."/>
            <person name="Mestiri I."/>
            <person name="Schnel N."/>
            <person name="Le Paslier M.C."/>
            <person name="Fan G."/>
            <person name="Renault V."/>
            <person name="Bayer P.E."/>
            <person name="Golicz A.A."/>
            <person name="Manoli S."/>
            <person name="Lee T.H."/>
            <person name="Thi V.H."/>
            <person name="Chalabi S."/>
            <person name="Hu Q."/>
            <person name="Fan C."/>
            <person name="Tollenaere R."/>
            <person name="Lu Y."/>
            <person name="Battail C."/>
            <person name="Shen J."/>
            <person name="Sidebottom C.H."/>
            <person name="Wang X."/>
            <person name="Canaguier A."/>
            <person name="Chauveau A."/>
            <person name="Berard A."/>
            <person name="Deniot G."/>
            <person name="Guan M."/>
            <person name="Liu Z."/>
            <person name="Sun F."/>
            <person name="Lim Y.P."/>
            <person name="Lyons E."/>
            <person name="Town C.D."/>
            <person name="Bancroft I."/>
            <person name="Wang X."/>
            <person name="Meng J."/>
            <person name="Ma J."/>
            <person name="Pires J.C."/>
            <person name="King G.J."/>
            <person name="Brunel D."/>
            <person name="Delourme R."/>
            <person name="Renard M."/>
            <person name="Aury J.M."/>
            <person name="Adams K.L."/>
            <person name="Batley J."/>
            <person name="Snowdon R.J."/>
            <person name="Tost J."/>
            <person name="Edwards D."/>
            <person name="Zhou Y."/>
            <person name="Hua W."/>
            <person name="Sharpe A.G."/>
            <person name="Paterson A.H."/>
            <person name="Guan C."/>
            <person name="Wincker P."/>
        </authorList>
    </citation>
    <scope>NUCLEOTIDE SEQUENCE [LARGE SCALE GENOMIC DNA]</scope>
</reference>
<accession>A0A078JX68</accession>
<organism evidence="1">
    <name type="scientific">Brassica napus</name>
    <name type="common">Rape</name>
    <dbReference type="NCBI Taxonomy" id="3708"/>
    <lineage>
        <taxon>Eukaryota</taxon>
        <taxon>Viridiplantae</taxon>
        <taxon>Streptophyta</taxon>
        <taxon>Embryophyta</taxon>
        <taxon>Tracheophyta</taxon>
        <taxon>Spermatophyta</taxon>
        <taxon>Magnoliopsida</taxon>
        <taxon>eudicotyledons</taxon>
        <taxon>Gunneridae</taxon>
        <taxon>Pentapetalae</taxon>
        <taxon>rosids</taxon>
        <taxon>malvids</taxon>
        <taxon>Brassicales</taxon>
        <taxon>Brassicaceae</taxon>
        <taxon>Brassiceae</taxon>
        <taxon>Brassica</taxon>
    </lineage>
</organism>
<protein>
    <submittedName>
        <fullName evidence="1">BnaCnng70920D protein</fullName>
    </submittedName>
</protein>
<gene>
    <name evidence="1" type="primary">BnaCnng70920D</name>
    <name evidence="1" type="ORF">GSBRNA2T00010577001</name>
</gene>